<organism evidence="2 3">
    <name type="scientific">Novipirellula aureliae</name>
    <dbReference type="NCBI Taxonomy" id="2527966"/>
    <lineage>
        <taxon>Bacteria</taxon>
        <taxon>Pseudomonadati</taxon>
        <taxon>Planctomycetota</taxon>
        <taxon>Planctomycetia</taxon>
        <taxon>Pirellulales</taxon>
        <taxon>Pirellulaceae</taxon>
        <taxon>Novipirellula</taxon>
    </lineage>
</organism>
<comment type="caution">
    <text evidence="2">The sequence shown here is derived from an EMBL/GenBank/DDBJ whole genome shotgun (WGS) entry which is preliminary data.</text>
</comment>
<dbReference type="Gene3D" id="2.130.10.10">
    <property type="entry name" value="YVTN repeat-like/Quinoprotein amine dehydrogenase"/>
    <property type="match status" value="1"/>
</dbReference>
<dbReference type="InterPro" id="IPR018391">
    <property type="entry name" value="PQQ_b-propeller_rpt"/>
</dbReference>
<dbReference type="EMBL" id="SJPY01000001">
    <property type="protein sequence ID" value="TWU45562.1"/>
    <property type="molecule type" value="Genomic_DNA"/>
</dbReference>
<reference evidence="2 3" key="1">
    <citation type="submission" date="2019-02" db="EMBL/GenBank/DDBJ databases">
        <title>Deep-cultivation of Planctomycetes and their phenomic and genomic characterization uncovers novel biology.</title>
        <authorList>
            <person name="Wiegand S."/>
            <person name="Jogler M."/>
            <person name="Boedeker C."/>
            <person name="Pinto D."/>
            <person name="Vollmers J."/>
            <person name="Rivas-Marin E."/>
            <person name="Kohn T."/>
            <person name="Peeters S.H."/>
            <person name="Heuer A."/>
            <person name="Rast P."/>
            <person name="Oberbeckmann S."/>
            <person name="Bunk B."/>
            <person name="Jeske O."/>
            <person name="Meyerdierks A."/>
            <person name="Storesund J.E."/>
            <person name="Kallscheuer N."/>
            <person name="Luecker S."/>
            <person name="Lage O.M."/>
            <person name="Pohl T."/>
            <person name="Merkel B.J."/>
            <person name="Hornburger P."/>
            <person name="Mueller R.-W."/>
            <person name="Bruemmer F."/>
            <person name="Labrenz M."/>
            <person name="Spormann A.M."/>
            <person name="Op Den Camp H."/>
            <person name="Overmann J."/>
            <person name="Amann R."/>
            <person name="Jetten M.S.M."/>
            <person name="Mascher T."/>
            <person name="Medema M.H."/>
            <person name="Devos D.P."/>
            <person name="Kaster A.-K."/>
            <person name="Ovreas L."/>
            <person name="Rohde M."/>
            <person name="Galperin M.Y."/>
            <person name="Jogler C."/>
        </authorList>
    </citation>
    <scope>NUCLEOTIDE SEQUENCE [LARGE SCALE GENOMIC DNA]</scope>
    <source>
        <strain evidence="2 3">Q31b</strain>
    </source>
</reference>
<name>A0A5C6E9C4_9BACT</name>
<dbReference type="SUPFAM" id="SSF50998">
    <property type="entry name" value="Quinoprotein alcohol dehydrogenase-like"/>
    <property type="match status" value="2"/>
</dbReference>
<accession>A0A5C6E9C4</accession>
<dbReference type="InterPro" id="IPR015943">
    <property type="entry name" value="WD40/YVTN_repeat-like_dom_sf"/>
</dbReference>
<feature type="domain" description="Pyrrolo-quinoline quinone repeat" evidence="1">
    <location>
        <begin position="276"/>
        <end position="401"/>
    </location>
</feature>
<keyword evidence="3" id="KW-1185">Reference proteome</keyword>
<proteinExistence type="predicted"/>
<dbReference type="Proteomes" id="UP000315471">
    <property type="component" value="Unassembled WGS sequence"/>
</dbReference>
<dbReference type="Pfam" id="PF13360">
    <property type="entry name" value="PQQ_2"/>
    <property type="match status" value="2"/>
</dbReference>
<gene>
    <name evidence="2" type="primary">bamB_1</name>
    <name evidence="2" type="ORF">Q31b_07370</name>
</gene>
<evidence type="ECO:0000313" key="2">
    <source>
        <dbReference type="EMBL" id="TWU45562.1"/>
    </source>
</evidence>
<dbReference type="InterPro" id="IPR011047">
    <property type="entry name" value="Quinoprotein_ADH-like_sf"/>
</dbReference>
<protein>
    <submittedName>
        <fullName evidence="2">Outer membrane protein assembly factor BamB</fullName>
    </submittedName>
</protein>
<dbReference type="PANTHER" id="PTHR34512">
    <property type="entry name" value="CELL SURFACE PROTEIN"/>
    <property type="match status" value="1"/>
</dbReference>
<feature type="domain" description="Pyrrolo-quinoline quinone repeat" evidence="1">
    <location>
        <begin position="137"/>
        <end position="270"/>
    </location>
</feature>
<sequence>MADRNSHFSLNATAKGSFGGPRLRTHGGRDCRVEKVPLGSRKLAIDWVPGQARRATGISIPDRFALETAQRSPMFLTLVGVVFLSMWLISTHAAAENEIVRSVPENLSVQWEFQADEAIEAAPVVAEKLIFVADVMGKLYAVDRSNGKLVWNHDFDTGFIAAPAVQENRLVIGDVEGNVYAIEADSGTIVWQKQTDGEINGSAAFYKSTVLVTSQDGSLYSFESDDGTLKWTYQTDDQIRCSPTIAGTRTFLGGCDGRLHVVDLETGKGIGEPMPLGGPTGSTVAVAGNLAVLPIMDGAVLSFDWKTAKQIWRYVDEERSQEYRSSAAIQANTVVVSSQKKQVDALSLKTGERLWRYSLQRRADASPVIAGDDVWIAATDGRLIRLSLQEGKEIWKFEIRGSFVAAPVIEKTPSGSVQLYVADDNGILRCFE</sequence>
<evidence type="ECO:0000313" key="3">
    <source>
        <dbReference type="Proteomes" id="UP000315471"/>
    </source>
</evidence>
<dbReference type="InterPro" id="IPR002372">
    <property type="entry name" value="PQQ_rpt_dom"/>
</dbReference>
<dbReference type="SMART" id="SM00564">
    <property type="entry name" value="PQQ"/>
    <property type="match status" value="6"/>
</dbReference>
<evidence type="ECO:0000259" key="1">
    <source>
        <dbReference type="Pfam" id="PF13360"/>
    </source>
</evidence>
<dbReference type="AlphaFoldDB" id="A0A5C6E9C4"/>
<dbReference type="Gene3D" id="2.40.10.480">
    <property type="match status" value="2"/>
</dbReference>
<dbReference type="PANTHER" id="PTHR34512:SF30">
    <property type="entry name" value="OUTER MEMBRANE PROTEIN ASSEMBLY FACTOR BAMB"/>
    <property type="match status" value="1"/>
</dbReference>